<dbReference type="InterPro" id="IPR050447">
    <property type="entry name" value="Erg6_SMT_methyltransf"/>
</dbReference>
<keyword evidence="3" id="KW-0949">S-adenosyl-L-methionine</keyword>
<dbReference type="InterPro" id="IPR013216">
    <property type="entry name" value="Methyltransf_11"/>
</dbReference>
<dbReference type="CDD" id="cd02440">
    <property type="entry name" value="AdoMet_MTases"/>
    <property type="match status" value="1"/>
</dbReference>
<dbReference type="EMBL" id="KE384724">
    <property type="protein sequence ID" value="KJK82395.1"/>
    <property type="molecule type" value="Genomic_DNA"/>
</dbReference>
<name>A0A0D9PC60_METAN</name>
<evidence type="ECO:0000256" key="3">
    <source>
        <dbReference type="ARBA" id="ARBA00022691"/>
    </source>
</evidence>
<organism evidence="5 6">
    <name type="scientific">Metarhizium anisopliae BRIP 53293</name>
    <dbReference type="NCBI Taxonomy" id="1291518"/>
    <lineage>
        <taxon>Eukaryota</taxon>
        <taxon>Fungi</taxon>
        <taxon>Dikarya</taxon>
        <taxon>Ascomycota</taxon>
        <taxon>Pezizomycotina</taxon>
        <taxon>Sordariomycetes</taxon>
        <taxon>Hypocreomycetidae</taxon>
        <taxon>Hypocreales</taxon>
        <taxon>Clavicipitaceae</taxon>
        <taxon>Metarhizium</taxon>
    </lineage>
</organism>
<dbReference type="Pfam" id="PF08241">
    <property type="entry name" value="Methyltransf_11"/>
    <property type="match status" value="1"/>
</dbReference>
<dbReference type="Proteomes" id="UP000054544">
    <property type="component" value="Unassembled WGS sequence"/>
</dbReference>
<protein>
    <recommendedName>
        <fullName evidence="4">Polyketide synthase-like methyltransferase domain-containing protein</fullName>
    </recommendedName>
</protein>
<gene>
    <name evidence="5" type="ORF">H634G_02589</name>
</gene>
<dbReference type="GO" id="GO:0032259">
    <property type="term" value="P:methylation"/>
    <property type="evidence" value="ECO:0007669"/>
    <property type="project" value="UniProtKB-KW"/>
</dbReference>
<keyword evidence="6" id="KW-1185">Reference proteome</keyword>
<evidence type="ECO:0000256" key="1">
    <source>
        <dbReference type="ARBA" id="ARBA00022603"/>
    </source>
</evidence>
<dbReference type="SMART" id="SM00828">
    <property type="entry name" value="PKS_MT"/>
    <property type="match status" value="1"/>
</dbReference>
<proteinExistence type="predicted"/>
<feature type="domain" description="Polyketide synthase-like methyltransferase" evidence="4">
    <location>
        <begin position="21"/>
        <end position="271"/>
    </location>
</feature>
<dbReference type="GO" id="GO:0008757">
    <property type="term" value="F:S-adenosylmethionine-dependent methyltransferase activity"/>
    <property type="evidence" value="ECO:0007669"/>
    <property type="project" value="InterPro"/>
</dbReference>
<keyword evidence="2" id="KW-0808">Transferase</keyword>
<dbReference type="PANTHER" id="PTHR44068:SF11">
    <property type="entry name" value="GERANYL DIPHOSPHATE 2-C-METHYLTRANSFERASE"/>
    <property type="match status" value="1"/>
</dbReference>
<dbReference type="InterPro" id="IPR029063">
    <property type="entry name" value="SAM-dependent_MTases_sf"/>
</dbReference>
<reference evidence="6" key="1">
    <citation type="journal article" date="2014" name="BMC Genomics">
        <title>The genome sequence of the biocontrol fungus Metarhizium anisopliae and comparative genomics of Metarhizium species.</title>
        <authorList>
            <person name="Pattemore J.A."/>
            <person name="Hane J.K."/>
            <person name="Williams A.H."/>
            <person name="Wilson B.A."/>
            <person name="Stodart B.J."/>
            <person name="Ash G.J."/>
        </authorList>
    </citation>
    <scope>NUCLEOTIDE SEQUENCE [LARGE SCALE GENOMIC DNA]</scope>
    <source>
        <strain evidence="6">BRIP 53293</strain>
    </source>
</reference>
<evidence type="ECO:0000256" key="2">
    <source>
        <dbReference type="ARBA" id="ARBA00022679"/>
    </source>
</evidence>
<dbReference type="Gene3D" id="3.40.50.150">
    <property type="entry name" value="Vaccinia Virus protein VP39"/>
    <property type="match status" value="1"/>
</dbReference>
<sequence length="271" mass="29027">MTHEPTSAEVGTMYDQQTDLLSEALGGSIHLGYWNVPAEEQDVPSAANRMTSQVADRLALMPGQLILDVGCGNGRPALHIATHYDVHIKGITISNYQLELADAMLRDKLTAGSATFEFADAMEPLPFDAASFDGAYAIEALSHISDKSAALAQVARVLRPGGRLVIADLFVDEDGGGADSQALARISQAFELPTFCTGEQYQSLIEKAGLAVIDFLDVRDHVRPGYKFVAEALQKKADVVDGVAGEQLHRSALDLAQLEKLGYALITATRA</sequence>
<evidence type="ECO:0000259" key="4">
    <source>
        <dbReference type="SMART" id="SM00828"/>
    </source>
</evidence>
<dbReference type="PANTHER" id="PTHR44068">
    <property type="entry name" value="ZGC:194242"/>
    <property type="match status" value="1"/>
</dbReference>
<dbReference type="InterPro" id="IPR020803">
    <property type="entry name" value="MeTfrase_dom"/>
</dbReference>
<evidence type="ECO:0000313" key="5">
    <source>
        <dbReference type="EMBL" id="KJK82395.1"/>
    </source>
</evidence>
<dbReference type="SUPFAM" id="SSF53335">
    <property type="entry name" value="S-adenosyl-L-methionine-dependent methyltransferases"/>
    <property type="match status" value="1"/>
</dbReference>
<dbReference type="STRING" id="1291518.A0A0D9PC60"/>
<keyword evidence="1" id="KW-0489">Methyltransferase</keyword>
<evidence type="ECO:0000313" key="6">
    <source>
        <dbReference type="Proteomes" id="UP000054544"/>
    </source>
</evidence>
<dbReference type="AlphaFoldDB" id="A0A0D9PC60"/>
<accession>A0A0D9PC60</accession>